<dbReference type="AlphaFoldDB" id="A0A523BE85"/>
<organism evidence="1 2">
    <name type="scientific">Thermoproteota archaeon</name>
    <dbReference type="NCBI Taxonomy" id="2056631"/>
    <lineage>
        <taxon>Archaea</taxon>
        <taxon>Thermoproteota</taxon>
    </lineage>
</organism>
<evidence type="ECO:0008006" key="3">
    <source>
        <dbReference type="Google" id="ProtNLM"/>
    </source>
</evidence>
<comment type="caution">
    <text evidence="1">The sequence shown here is derived from an EMBL/GenBank/DDBJ whole genome shotgun (WGS) entry which is preliminary data.</text>
</comment>
<dbReference type="EMBL" id="QNVH01000017">
    <property type="protein sequence ID" value="TDA39259.1"/>
    <property type="molecule type" value="Genomic_DNA"/>
</dbReference>
<evidence type="ECO:0000313" key="1">
    <source>
        <dbReference type="EMBL" id="TDA39259.1"/>
    </source>
</evidence>
<evidence type="ECO:0000313" key="2">
    <source>
        <dbReference type="Proteomes" id="UP000315399"/>
    </source>
</evidence>
<reference evidence="1 2" key="1">
    <citation type="journal article" date="2019" name="Nat. Microbiol.">
        <title>Expanding anaerobic alkane metabolism in the domain of Archaea.</title>
        <authorList>
            <person name="Wang Y."/>
            <person name="Wegener G."/>
            <person name="Hou J."/>
            <person name="Wang F."/>
            <person name="Xiao X."/>
        </authorList>
    </citation>
    <scope>NUCLEOTIDE SEQUENCE [LARGE SCALE GENOMIC DNA]</scope>
    <source>
        <strain evidence="1">WYZ-LMO10</strain>
    </source>
</reference>
<name>A0A523BE85_9CREN</name>
<protein>
    <recommendedName>
        <fullName evidence="3">Metallopeptidase domain-containing protein</fullName>
    </recommendedName>
</protein>
<sequence>MPIERELYFNRVNEAHEKGRIGDDILRSFFERLPTLERSISSIESAFGLDYPPVSFDPNLVIVKYPDGFSQTVIYASTQIQRLNEKFRICVEVTLPFLLFAREDLLRACLAHEFLHYIYITITLGNRSIEGLSSGKPITPDLQLALDETHTVKAEEWIKDNELLSLIKKYFTPMVSDPELEEKIRENWIKRTLPIKEMSVDDSMLRIPVLELDKIPLDKKIIEMSKAKSQRSN</sequence>
<gene>
    <name evidence="1" type="ORF">DSO08_02640</name>
</gene>
<accession>A0A523BE85</accession>
<dbReference type="Proteomes" id="UP000315399">
    <property type="component" value="Unassembled WGS sequence"/>
</dbReference>
<proteinExistence type="predicted"/>